<sequence>MSRIIPRLARLRTRPSLSEYHEIEARLKSSHWDLFDDSISAYHAKQLYATLQSVINPTARFMNENMESLNKRFCKGKTVPYGYSMIYCNPISGENELGFDGFDNYHAPCTEDKDYFYRRMWVAGSFQFNPDRPLRFGDEVRFTETVDKIRQYKRLEQIGVDYRREYKVDNVWSIIETRKLYYIQKTYTEERYHLVEDSDPDHTVVIVPSTVSIFRSSALMFNSHLVHYNPIYGSRYEDYPSIIVSGPLLVQLMLHFWQQHNPDTTALSLKYKIINPSFANERIDLCIRETSKHRHRLWANSRDGDLCFVADLIIA</sequence>
<evidence type="ECO:0000313" key="2">
    <source>
        <dbReference type="Proteomes" id="UP000788993"/>
    </source>
</evidence>
<gene>
    <name evidence="1" type="ORF">OGATHE_000137</name>
</gene>
<dbReference type="GO" id="GO:0019171">
    <property type="term" value="F:(3R)-hydroxyacyl-[acyl-carrier-protein] dehydratase activity"/>
    <property type="evidence" value="ECO:0007669"/>
    <property type="project" value="TreeGrafter"/>
</dbReference>
<dbReference type="RefSeq" id="XP_018210964.1">
    <property type="nucleotide sequence ID" value="XM_018357535.1"/>
</dbReference>
<dbReference type="InterPro" id="IPR029069">
    <property type="entry name" value="HotDog_dom_sf"/>
</dbReference>
<dbReference type="Proteomes" id="UP000788993">
    <property type="component" value="Unassembled WGS sequence"/>
</dbReference>
<evidence type="ECO:0000313" key="1">
    <source>
        <dbReference type="EMBL" id="KAH3678587.1"/>
    </source>
</evidence>
<dbReference type="PANTHER" id="PTHR28152">
    <property type="entry name" value="HYDROXYACYL-THIOESTER DEHYDRATASE TYPE 2, MITOCHONDRIAL"/>
    <property type="match status" value="1"/>
</dbReference>
<dbReference type="EMBL" id="JAEUBD010000014">
    <property type="protein sequence ID" value="KAH3678587.1"/>
    <property type="molecule type" value="Genomic_DNA"/>
</dbReference>
<proteinExistence type="predicted"/>
<keyword evidence="2" id="KW-1185">Reference proteome</keyword>
<protein>
    <submittedName>
        <fullName evidence="1">Uncharacterized protein</fullName>
    </submittedName>
</protein>
<dbReference type="PANTHER" id="PTHR28152:SF1">
    <property type="entry name" value="HYDROXYACYL-THIOESTER DEHYDRATASE TYPE 2, MITOCHONDRIAL"/>
    <property type="match status" value="1"/>
</dbReference>
<reference evidence="1" key="1">
    <citation type="journal article" date="2021" name="Open Biol.">
        <title>Shared evolutionary footprints suggest mitochondrial oxidative damage underlies multiple complex I losses in fungi.</title>
        <authorList>
            <person name="Schikora-Tamarit M.A."/>
            <person name="Marcet-Houben M."/>
            <person name="Nosek J."/>
            <person name="Gabaldon T."/>
        </authorList>
    </citation>
    <scope>NUCLEOTIDE SEQUENCE</scope>
    <source>
        <strain evidence="1">NCAIM Y.01608</strain>
    </source>
</reference>
<name>A0A1B7SHU0_9ASCO</name>
<accession>A0A1B7SHU0</accession>
<dbReference type="Gene3D" id="3.10.129.10">
    <property type="entry name" value="Hotdog Thioesterase"/>
    <property type="match status" value="1"/>
</dbReference>
<dbReference type="AlphaFoldDB" id="A0A1B7SHU0"/>
<dbReference type="SUPFAM" id="SSF54637">
    <property type="entry name" value="Thioesterase/thiol ester dehydrase-isomerase"/>
    <property type="match status" value="1"/>
</dbReference>
<dbReference type="InterPro" id="IPR052741">
    <property type="entry name" value="Mitochondrial_HTD2"/>
</dbReference>
<dbReference type="GO" id="GO:0005739">
    <property type="term" value="C:mitochondrion"/>
    <property type="evidence" value="ECO:0007669"/>
    <property type="project" value="TreeGrafter"/>
</dbReference>
<comment type="caution">
    <text evidence="1">The sequence shown here is derived from an EMBL/GenBank/DDBJ whole genome shotgun (WGS) entry which is preliminary data.</text>
</comment>
<reference evidence="1" key="2">
    <citation type="submission" date="2021-01" db="EMBL/GenBank/DDBJ databases">
        <authorList>
            <person name="Schikora-Tamarit M.A."/>
        </authorList>
    </citation>
    <scope>NUCLEOTIDE SEQUENCE</scope>
    <source>
        <strain evidence="1">NCAIM Y.01608</strain>
    </source>
</reference>
<organism evidence="1 2">
    <name type="scientific">Ogataea polymorpha</name>
    <dbReference type="NCBI Taxonomy" id="460523"/>
    <lineage>
        <taxon>Eukaryota</taxon>
        <taxon>Fungi</taxon>
        <taxon>Dikarya</taxon>
        <taxon>Ascomycota</taxon>
        <taxon>Saccharomycotina</taxon>
        <taxon>Pichiomycetes</taxon>
        <taxon>Pichiales</taxon>
        <taxon>Pichiaceae</taxon>
        <taxon>Ogataea</taxon>
    </lineage>
</organism>